<keyword evidence="3" id="KW-0560">Oxidoreductase</keyword>
<dbReference type="SUPFAM" id="SSF51735">
    <property type="entry name" value="NAD(P)-binding Rossmann-fold domains"/>
    <property type="match status" value="1"/>
</dbReference>
<dbReference type="RefSeq" id="XP_033568857.1">
    <property type="nucleotide sequence ID" value="XM_033716290.1"/>
</dbReference>
<dbReference type="GeneID" id="54457183"/>
<comment type="similarity">
    <text evidence="1">Belongs to the short-chain dehydrogenases/reductases (SDR) family.</text>
</comment>
<dbReference type="InterPro" id="IPR057571">
    <property type="entry name" value="SDR_PhqE-like"/>
</dbReference>
<dbReference type="Gene3D" id="3.40.50.720">
    <property type="entry name" value="NAD(P)-binding Rossmann-like Domain"/>
    <property type="match status" value="1"/>
</dbReference>
<dbReference type="Proteomes" id="UP000504636">
    <property type="component" value="Unplaced"/>
</dbReference>
<reference evidence="4 6" key="1">
    <citation type="journal article" date="2020" name="Stud. Mycol.">
        <title>101 Dothideomycetes genomes: a test case for predicting lifestyles and emergence of pathogens.</title>
        <authorList>
            <person name="Haridas S."/>
            <person name="Albert R."/>
            <person name="Binder M."/>
            <person name="Bloem J."/>
            <person name="Labutti K."/>
            <person name="Salamov A."/>
            <person name="Andreopoulos B."/>
            <person name="Baker S."/>
            <person name="Barry K."/>
            <person name="Bills G."/>
            <person name="Bluhm B."/>
            <person name="Cannon C."/>
            <person name="Castanera R."/>
            <person name="Culley D."/>
            <person name="Daum C."/>
            <person name="Ezra D."/>
            <person name="Gonzalez J."/>
            <person name="Henrissat B."/>
            <person name="Kuo A."/>
            <person name="Liang C."/>
            <person name="Lipzen A."/>
            <person name="Lutzoni F."/>
            <person name="Magnuson J."/>
            <person name="Mondo S."/>
            <person name="Nolan M."/>
            <person name="Ohm R."/>
            <person name="Pangilinan J."/>
            <person name="Park H.-J."/>
            <person name="Ramirez L."/>
            <person name="Alfaro M."/>
            <person name="Sun H."/>
            <person name="Tritt A."/>
            <person name="Yoshinaga Y."/>
            <person name="Zwiers L.-H."/>
            <person name="Turgeon B."/>
            <person name="Goodwin S."/>
            <person name="Spatafora J."/>
            <person name="Crous P."/>
            <person name="Grigoriev I."/>
        </authorList>
    </citation>
    <scope>NUCLEOTIDE SEQUENCE</scope>
    <source>
        <strain evidence="4 6">CBS 304.34</strain>
    </source>
</reference>
<accession>A0A6A6Y052</accession>
<dbReference type="PRINTS" id="PR00081">
    <property type="entry name" value="GDHRDH"/>
</dbReference>
<dbReference type="InterPro" id="IPR036291">
    <property type="entry name" value="NAD(P)-bd_dom_sf"/>
</dbReference>
<keyword evidence="5" id="KW-1185">Reference proteome</keyword>
<dbReference type="AlphaFoldDB" id="A0A6A6Y052"/>
<dbReference type="PANTHER" id="PTHR43477">
    <property type="entry name" value="DIHYDROANTICAPSIN 7-DEHYDROGENASE"/>
    <property type="match status" value="1"/>
</dbReference>
<evidence type="ECO:0000256" key="2">
    <source>
        <dbReference type="ARBA" id="ARBA00022857"/>
    </source>
</evidence>
<name>A0A6A6Y052_9PEZI</name>
<evidence type="ECO:0000313" key="6">
    <source>
        <dbReference type="RefSeq" id="XP_033568857.1"/>
    </source>
</evidence>
<reference evidence="6" key="2">
    <citation type="submission" date="2020-04" db="EMBL/GenBank/DDBJ databases">
        <authorList>
            <consortium name="NCBI Genome Project"/>
        </authorList>
    </citation>
    <scope>NUCLEOTIDE SEQUENCE</scope>
    <source>
        <strain evidence="6">CBS 304.34</strain>
    </source>
</reference>
<dbReference type="EMBL" id="MU003727">
    <property type="protein sequence ID" value="KAF2801893.1"/>
    <property type="molecule type" value="Genomic_DNA"/>
</dbReference>
<organism evidence="4">
    <name type="scientific">Mytilinidion resinicola</name>
    <dbReference type="NCBI Taxonomy" id="574789"/>
    <lineage>
        <taxon>Eukaryota</taxon>
        <taxon>Fungi</taxon>
        <taxon>Dikarya</taxon>
        <taxon>Ascomycota</taxon>
        <taxon>Pezizomycotina</taxon>
        <taxon>Dothideomycetes</taxon>
        <taxon>Pleosporomycetidae</taxon>
        <taxon>Mytilinidiales</taxon>
        <taxon>Mytilinidiaceae</taxon>
        <taxon>Mytilinidion</taxon>
    </lineage>
</organism>
<evidence type="ECO:0000313" key="4">
    <source>
        <dbReference type="EMBL" id="KAF2801893.1"/>
    </source>
</evidence>
<dbReference type="Pfam" id="PF23441">
    <property type="entry name" value="SDR"/>
    <property type="match status" value="1"/>
</dbReference>
<evidence type="ECO:0000256" key="1">
    <source>
        <dbReference type="ARBA" id="ARBA00006484"/>
    </source>
</evidence>
<dbReference type="InterPro" id="IPR051122">
    <property type="entry name" value="SDR_DHRS6-like"/>
</dbReference>
<sequence>MSQTKYTSKLSQKLILVLGGTSGVGFCVAEACLEHGAAVFISSSNPARLAAALARLRASYPSLAANITGATCDLADLDNVEANLTALFDAVTDNKAKKIDHVVFTAGDALKLPAMAEATPAVVLAPANVRFIGAIMVAKLIPTYMTLTPASSFTLTSGSITQKPFPGWSIIAGWGGAVEGLARGLAVDLAPLRVNTVTLGVVQTELFDSSPAEMIEHAVEGWKQATLVKEIGRPEDVAEAYLYCMRDRFVSGATVETNGGRLLV</sequence>
<proteinExistence type="inferred from homology"/>
<dbReference type="OrthoDB" id="294295at2759"/>
<keyword evidence="2" id="KW-0521">NADP</keyword>
<protein>
    <submittedName>
        <fullName evidence="4 6">NAD(P)-binding protein</fullName>
    </submittedName>
</protein>
<reference evidence="6" key="3">
    <citation type="submission" date="2025-04" db="UniProtKB">
        <authorList>
            <consortium name="RefSeq"/>
        </authorList>
    </citation>
    <scope>IDENTIFICATION</scope>
    <source>
        <strain evidence="6">CBS 304.34</strain>
    </source>
</reference>
<dbReference type="InterPro" id="IPR002347">
    <property type="entry name" value="SDR_fam"/>
</dbReference>
<dbReference type="PANTHER" id="PTHR43477:SF1">
    <property type="entry name" value="DIHYDROANTICAPSIN 7-DEHYDROGENASE"/>
    <property type="match status" value="1"/>
</dbReference>
<evidence type="ECO:0000256" key="3">
    <source>
        <dbReference type="ARBA" id="ARBA00023002"/>
    </source>
</evidence>
<evidence type="ECO:0000313" key="5">
    <source>
        <dbReference type="Proteomes" id="UP000504636"/>
    </source>
</evidence>
<gene>
    <name evidence="4 6" type="ORF">BDZ99DRAFT_402522</name>
</gene>
<dbReference type="GO" id="GO:0016491">
    <property type="term" value="F:oxidoreductase activity"/>
    <property type="evidence" value="ECO:0007669"/>
    <property type="project" value="UniProtKB-KW"/>
</dbReference>